<keyword evidence="12" id="KW-1133">Transmembrane helix</keyword>
<name>A0A6A6RHP4_9PLEO</name>
<feature type="region of interest" description="Disordered" evidence="11">
    <location>
        <begin position="423"/>
        <end position="455"/>
    </location>
</feature>
<evidence type="ECO:0000256" key="7">
    <source>
        <dbReference type="ARBA" id="ARBA00023136"/>
    </source>
</evidence>
<evidence type="ECO:0000256" key="5">
    <source>
        <dbReference type="ARBA" id="ARBA00022729"/>
    </source>
</evidence>
<dbReference type="GO" id="GO:0008496">
    <property type="term" value="F:mannan endo-1,6-alpha-mannosidase activity"/>
    <property type="evidence" value="ECO:0007669"/>
    <property type="project" value="UniProtKB-UniRule"/>
</dbReference>
<dbReference type="PIRSF" id="PIRSF016302">
    <property type="entry name" value="Man_a_manosd"/>
    <property type="match status" value="1"/>
</dbReference>
<gene>
    <name evidence="13" type="ORF">P280DRAFT_494254</name>
</gene>
<evidence type="ECO:0000256" key="9">
    <source>
        <dbReference type="ARBA" id="ARBA00023295"/>
    </source>
</evidence>
<evidence type="ECO:0000256" key="6">
    <source>
        <dbReference type="ARBA" id="ARBA00022801"/>
    </source>
</evidence>
<dbReference type="InterPro" id="IPR008928">
    <property type="entry name" value="6-hairpin_glycosidase_sf"/>
</dbReference>
<keyword evidence="6 10" id="KW-0378">Hydrolase</keyword>
<evidence type="ECO:0000256" key="3">
    <source>
        <dbReference type="ARBA" id="ARBA00009699"/>
    </source>
</evidence>
<keyword evidence="5" id="KW-0732">Signal</keyword>
<dbReference type="GO" id="GO:0016052">
    <property type="term" value="P:carbohydrate catabolic process"/>
    <property type="evidence" value="ECO:0007669"/>
    <property type="project" value="InterPro"/>
</dbReference>
<dbReference type="Proteomes" id="UP000799753">
    <property type="component" value="Unassembled WGS sequence"/>
</dbReference>
<accession>A0A6A6RHP4</accession>
<feature type="transmembrane region" description="Helical" evidence="12">
    <location>
        <begin position="461"/>
        <end position="480"/>
    </location>
</feature>
<dbReference type="Pfam" id="PF03663">
    <property type="entry name" value="Glyco_hydro_76"/>
    <property type="match status" value="1"/>
</dbReference>
<comment type="catalytic activity">
    <reaction evidence="1 10">
        <text>Random hydrolysis of (1-&gt;6)-alpha-D-mannosidic linkages in unbranched (1-&gt;6)-mannans.</text>
        <dbReference type="EC" id="3.2.1.101"/>
    </reaction>
</comment>
<comment type="subcellular location">
    <subcellularLocation>
        <location evidence="2">Endomembrane system</location>
    </subcellularLocation>
</comment>
<evidence type="ECO:0000256" key="11">
    <source>
        <dbReference type="SAM" id="MobiDB-lite"/>
    </source>
</evidence>
<dbReference type="GO" id="GO:0012505">
    <property type="term" value="C:endomembrane system"/>
    <property type="evidence" value="ECO:0007669"/>
    <property type="project" value="UniProtKB-SubCell"/>
</dbReference>
<keyword evidence="12" id="KW-0812">Transmembrane</keyword>
<proteinExistence type="inferred from homology"/>
<dbReference type="SUPFAM" id="SSF48208">
    <property type="entry name" value="Six-hairpin glycosidases"/>
    <property type="match status" value="1"/>
</dbReference>
<evidence type="ECO:0000313" key="13">
    <source>
        <dbReference type="EMBL" id="KAF2634503.1"/>
    </source>
</evidence>
<keyword evidence="8" id="KW-0325">Glycoprotein</keyword>
<dbReference type="PANTHER" id="PTHR12145">
    <property type="entry name" value="MANNAN ENDO-1,6-ALPHA-MANNOSIDASE DCW1"/>
    <property type="match status" value="1"/>
</dbReference>
<comment type="similarity">
    <text evidence="3 10">Belongs to the glycosyl hydrolase 76 family.</text>
</comment>
<keyword evidence="9 10" id="KW-0326">Glycosidase</keyword>
<evidence type="ECO:0000256" key="1">
    <source>
        <dbReference type="ARBA" id="ARBA00001452"/>
    </source>
</evidence>
<dbReference type="PANTHER" id="PTHR12145:SF36">
    <property type="entry name" value="MANNAN ENDO-1,6-ALPHA-MANNOSIDASE DCW1"/>
    <property type="match status" value="1"/>
</dbReference>
<evidence type="ECO:0000313" key="14">
    <source>
        <dbReference type="Proteomes" id="UP000799753"/>
    </source>
</evidence>
<dbReference type="AlphaFoldDB" id="A0A6A6RHP4"/>
<dbReference type="Gene3D" id="1.50.10.20">
    <property type="match status" value="1"/>
</dbReference>
<dbReference type="FunFam" id="1.50.10.20:FF:000006">
    <property type="entry name" value="Mannan endo-1,6-alpha-mannosidase"/>
    <property type="match status" value="1"/>
</dbReference>
<reference evidence="13" key="1">
    <citation type="journal article" date="2020" name="Stud. Mycol.">
        <title>101 Dothideomycetes genomes: a test case for predicting lifestyles and emergence of pathogens.</title>
        <authorList>
            <person name="Haridas S."/>
            <person name="Albert R."/>
            <person name="Binder M."/>
            <person name="Bloem J."/>
            <person name="Labutti K."/>
            <person name="Salamov A."/>
            <person name="Andreopoulos B."/>
            <person name="Baker S."/>
            <person name="Barry K."/>
            <person name="Bills G."/>
            <person name="Bluhm B."/>
            <person name="Cannon C."/>
            <person name="Castanera R."/>
            <person name="Culley D."/>
            <person name="Daum C."/>
            <person name="Ezra D."/>
            <person name="Gonzalez J."/>
            <person name="Henrissat B."/>
            <person name="Kuo A."/>
            <person name="Liang C."/>
            <person name="Lipzen A."/>
            <person name="Lutzoni F."/>
            <person name="Magnuson J."/>
            <person name="Mondo S."/>
            <person name="Nolan M."/>
            <person name="Ohm R."/>
            <person name="Pangilinan J."/>
            <person name="Park H.-J."/>
            <person name="Ramirez L."/>
            <person name="Alfaro M."/>
            <person name="Sun H."/>
            <person name="Tritt A."/>
            <person name="Yoshinaga Y."/>
            <person name="Zwiers L.-H."/>
            <person name="Turgeon B."/>
            <person name="Goodwin S."/>
            <person name="Spatafora J."/>
            <person name="Crous P."/>
            <person name="Grigoriev I."/>
        </authorList>
    </citation>
    <scope>NUCLEOTIDE SEQUENCE</scope>
    <source>
        <strain evidence="13">CBS 473.64</strain>
    </source>
</reference>
<evidence type="ECO:0000256" key="12">
    <source>
        <dbReference type="SAM" id="Phobius"/>
    </source>
</evidence>
<dbReference type="EC" id="3.2.1.101" evidence="4 10"/>
<dbReference type="InterPro" id="IPR005198">
    <property type="entry name" value="Glyco_hydro_76"/>
</dbReference>
<feature type="transmembrane region" description="Helical" evidence="12">
    <location>
        <begin position="12"/>
        <end position="33"/>
    </location>
</feature>
<evidence type="ECO:0000256" key="2">
    <source>
        <dbReference type="ARBA" id="ARBA00004308"/>
    </source>
</evidence>
<dbReference type="GO" id="GO:0009272">
    <property type="term" value="P:fungal-type cell wall biogenesis"/>
    <property type="evidence" value="ECO:0007669"/>
    <property type="project" value="TreeGrafter"/>
</dbReference>
<evidence type="ECO:0000256" key="4">
    <source>
        <dbReference type="ARBA" id="ARBA00012350"/>
    </source>
</evidence>
<organism evidence="13 14">
    <name type="scientific">Massarina eburnea CBS 473.64</name>
    <dbReference type="NCBI Taxonomy" id="1395130"/>
    <lineage>
        <taxon>Eukaryota</taxon>
        <taxon>Fungi</taxon>
        <taxon>Dikarya</taxon>
        <taxon>Ascomycota</taxon>
        <taxon>Pezizomycotina</taxon>
        <taxon>Dothideomycetes</taxon>
        <taxon>Pleosporomycetidae</taxon>
        <taxon>Pleosporales</taxon>
        <taxon>Massarineae</taxon>
        <taxon>Massarinaceae</taxon>
        <taxon>Massarina</taxon>
    </lineage>
</organism>
<dbReference type="OrthoDB" id="4187847at2759"/>
<keyword evidence="14" id="KW-1185">Reference proteome</keyword>
<protein>
    <recommendedName>
        <fullName evidence="4 10">Mannan endo-1,6-alpha-mannosidase</fullName>
        <ecNumber evidence="4 10">3.2.1.101</ecNumber>
    </recommendedName>
</protein>
<sequence length="481" mass="52964">MSIFNNRYKFPAHMVTLLLIIAAMVITGVRLVVKTGPSSRSDTMALAMPDQVRSAAKNVAQVLVSMYADTQTGTILSGIPGLLKYPPYYWWEAGAMFGQLIDYWYYTGDTQWNDLIREGIVHQIGEGRNFMPANQSKDEGNDDQLFWAFTVMSAAEYNFPNPPDNVPGWLALAQSIFNQLVDRWEPATCGGGVRWQIYQWLPGWNYKNLASNGGFFQLGARLALYTGNDTYAQKAVEIYDWLANTVPLITPDYKVYDGTDVLKNCTDYDRNQWTYNYGILIGGCAYMYNYTNGSQLWADRLNGFINQSNYFFPPGYESIMLDPCEISQACNIDQVSFKGYLARWFAVAAQLAPFTAPQILPHLQRSGKAAAQTCVSSDGVAQPFKCGNRWYWQGYDGNGGVGQQLAALSVISANLITVAAPPKNVHSGGESQGDPGLGTGGYDELPVKEPPGATKGGRAGASFLTILVVGGVMSGGWWLIH</sequence>
<dbReference type="InterPro" id="IPR014480">
    <property type="entry name" value="Mannan-1_6-alpha_mannosidase"/>
</dbReference>
<dbReference type="EMBL" id="MU006822">
    <property type="protein sequence ID" value="KAF2634503.1"/>
    <property type="molecule type" value="Genomic_DNA"/>
</dbReference>
<evidence type="ECO:0000256" key="10">
    <source>
        <dbReference type="PIRNR" id="PIRNR016302"/>
    </source>
</evidence>
<keyword evidence="7 12" id="KW-0472">Membrane</keyword>
<evidence type="ECO:0000256" key="8">
    <source>
        <dbReference type="ARBA" id="ARBA00023180"/>
    </source>
</evidence>